<keyword evidence="3" id="KW-1185">Reference proteome</keyword>
<evidence type="ECO:0000313" key="2">
    <source>
        <dbReference type="EMBL" id="RDH36581.1"/>
    </source>
</evidence>
<dbReference type="STRING" id="1341132.A0A3F3QBH1"/>
<feature type="region of interest" description="Disordered" evidence="1">
    <location>
        <begin position="1"/>
        <end position="22"/>
    </location>
</feature>
<accession>A0A3F3QBH1</accession>
<organism evidence="2 3">
    <name type="scientific">Aspergillus welwitschiae</name>
    <dbReference type="NCBI Taxonomy" id="1341132"/>
    <lineage>
        <taxon>Eukaryota</taxon>
        <taxon>Fungi</taxon>
        <taxon>Dikarya</taxon>
        <taxon>Ascomycota</taxon>
        <taxon>Pezizomycotina</taxon>
        <taxon>Eurotiomycetes</taxon>
        <taxon>Eurotiomycetidae</taxon>
        <taxon>Eurotiales</taxon>
        <taxon>Aspergillaceae</taxon>
        <taxon>Aspergillus</taxon>
        <taxon>Aspergillus subgen. Circumdati</taxon>
    </lineage>
</organism>
<dbReference type="RefSeq" id="XP_026629603.1">
    <property type="nucleotide sequence ID" value="XM_026765179.1"/>
</dbReference>
<gene>
    <name evidence="2" type="ORF">BDQ94DRAFT_138075</name>
</gene>
<dbReference type="AlphaFoldDB" id="A0A3F3QBH1"/>
<evidence type="ECO:0000256" key="1">
    <source>
        <dbReference type="SAM" id="MobiDB-lite"/>
    </source>
</evidence>
<dbReference type="EMBL" id="KZ852037">
    <property type="protein sequence ID" value="RDH36581.1"/>
    <property type="molecule type" value="Genomic_DNA"/>
</dbReference>
<reference evidence="2 3" key="1">
    <citation type="submission" date="2018-07" db="EMBL/GenBank/DDBJ databases">
        <title>The genomes of Aspergillus section Nigri reveals drivers in fungal speciation.</title>
        <authorList>
            <consortium name="DOE Joint Genome Institute"/>
            <person name="Vesth T.C."/>
            <person name="Nybo J."/>
            <person name="Theobald S."/>
            <person name="Brandl J."/>
            <person name="Frisvad J.C."/>
            <person name="Nielsen K.F."/>
            <person name="Lyhne E.K."/>
            <person name="Kogle M.E."/>
            <person name="Kuo A."/>
            <person name="Riley R."/>
            <person name="Clum A."/>
            <person name="Nolan M."/>
            <person name="Lipzen A."/>
            <person name="Salamov A."/>
            <person name="Henrissat B."/>
            <person name="Wiebenga A."/>
            <person name="De vries R.P."/>
            <person name="Grigoriev I.V."/>
            <person name="Mortensen U.H."/>
            <person name="Andersen M.R."/>
            <person name="Baker S.E."/>
        </authorList>
    </citation>
    <scope>NUCLEOTIDE SEQUENCE [LARGE SCALE GENOMIC DNA]</scope>
    <source>
        <strain evidence="2 3">CBS 139.54b</strain>
    </source>
</reference>
<dbReference type="Proteomes" id="UP000253729">
    <property type="component" value="Unassembled WGS sequence"/>
</dbReference>
<protein>
    <submittedName>
        <fullName evidence="2">Uncharacterized protein</fullName>
    </submittedName>
</protein>
<sequence>MISKELKPMVTRGPTKSINRSSFQTTKGPDLELLGAKTLKITLSGCVHSYPSLESKLCLTSGLRIILLIMPIPVSITSLYLRARLWLGEKRYERPKIRRATHTHSRPMFAGWFPEYWEYTKAFYTLYDIPDWYDGLKRELTRYDDELAAERVLWNRFDQPGDHLRSFYERNRDG</sequence>
<dbReference type="GeneID" id="38133535"/>
<proteinExistence type="predicted"/>
<evidence type="ECO:0000313" key="3">
    <source>
        <dbReference type="Proteomes" id="UP000253729"/>
    </source>
</evidence>
<name>A0A3F3QBH1_9EURO</name>